<protein>
    <submittedName>
        <fullName evidence="3">Uncharacterized protein</fullName>
    </submittedName>
</protein>
<feature type="chain" id="PRO_5036974425" evidence="1">
    <location>
        <begin position="28"/>
        <end position="361"/>
    </location>
</feature>
<proteinExistence type="predicted"/>
<evidence type="ECO:0000313" key="3">
    <source>
        <dbReference type="WBParaSite" id="Gr19_v10_g1906.t1"/>
    </source>
</evidence>
<evidence type="ECO:0000256" key="1">
    <source>
        <dbReference type="SAM" id="SignalP"/>
    </source>
</evidence>
<organism evidence="2 3">
    <name type="scientific">Globodera rostochiensis</name>
    <name type="common">Golden nematode worm</name>
    <name type="synonym">Heterodera rostochiensis</name>
    <dbReference type="NCBI Taxonomy" id="31243"/>
    <lineage>
        <taxon>Eukaryota</taxon>
        <taxon>Metazoa</taxon>
        <taxon>Ecdysozoa</taxon>
        <taxon>Nematoda</taxon>
        <taxon>Chromadorea</taxon>
        <taxon>Rhabditida</taxon>
        <taxon>Tylenchina</taxon>
        <taxon>Tylenchomorpha</taxon>
        <taxon>Tylenchoidea</taxon>
        <taxon>Heteroderidae</taxon>
        <taxon>Heteroderinae</taxon>
        <taxon>Globodera</taxon>
    </lineage>
</organism>
<sequence>MKMFALIMLRCTLIMLLCPLLQSGTLATLGKWEKSCQFYVSIVSFSPGFISLDPTYINDMIKKPLTDLLNDVKKFPLEGMDELLDRRLKKPLGLAIGNCKKILNELKQSGREDNKKYLESLVAKTSSIANGIGKEFNTFIFEVELELFTNDGAYFSKEYSLLSSGMGNNPRYEPGTPEFVDFVESLILNAKLKILETEFYSKIAGLAEQQPLNDGDGFLEFSKYFKVEWKLIEKMIGQLTSNNDKDTFRKRLDNLGEKAMEETAPLKAIITKKLDELCPGPLKNIFIKAFKSDQKKQKEAQINAKKVINDIGMFDGAAYKLLVRFEHVELDTDDFCAELEKAVAEDKQMVSKAYKVKDNEL</sequence>
<keyword evidence="1" id="KW-0732">Signal</keyword>
<dbReference type="Proteomes" id="UP000887572">
    <property type="component" value="Unplaced"/>
</dbReference>
<dbReference type="AlphaFoldDB" id="A0A914HJK7"/>
<dbReference type="WBParaSite" id="Gr19_v10_g1906.t1">
    <property type="protein sequence ID" value="Gr19_v10_g1906.t1"/>
    <property type="gene ID" value="Gr19_v10_g1906"/>
</dbReference>
<keyword evidence="2" id="KW-1185">Reference proteome</keyword>
<name>A0A914HJK7_GLORO</name>
<evidence type="ECO:0000313" key="2">
    <source>
        <dbReference type="Proteomes" id="UP000887572"/>
    </source>
</evidence>
<feature type="signal peptide" evidence="1">
    <location>
        <begin position="1"/>
        <end position="27"/>
    </location>
</feature>
<accession>A0A914HJK7</accession>
<reference evidence="3" key="1">
    <citation type="submission" date="2022-11" db="UniProtKB">
        <authorList>
            <consortium name="WormBaseParasite"/>
        </authorList>
    </citation>
    <scope>IDENTIFICATION</scope>
</reference>